<feature type="domain" description="UspA" evidence="2">
    <location>
        <begin position="4"/>
        <end position="139"/>
    </location>
</feature>
<dbReference type="OrthoDB" id="8564780at2"/>
<name>A0A158L5W3_9BURK</name>
<accession>A0A158L5W3</accession>
<dbReference type="EMBL" id="FCON02000490">
    <property type="protein sequence ID" value="SAL88737.1"/>
    <property type="molecule type" value="Genomic_DNA"/>
</dbReference>
<dbReference type="PANTHER" id="PTHR46268">
    <property type="entry name" value="STRESS RESPONSE PROTEIN NHAX"/>
    <property type="match status" value="1"/>
</dbReference>
<dbReference type="InterPro" id="IPR014729">
    <property type="entry name" value="Rossmann-like_a/b/a_fold"/>
</dbReference>
<dbReference type="AlphaFoldDB" id="A0A158L5W3"/>
<gene>
    <name evidence="3" type="ORF">AWB68_08877</name>
</gene>
<protein>
    <submittedName>
        <fullName evidence="3">UspA domain-containing protein</fullName>
    </submittedName>
</protein>
<comment type="caution">
    <text evidence="3">The sequence shown here is derived from an EMBL/GenBank/DDBJ whole genome shotgun (WGS) entry which is preliminary data.</text>
</comment>
<keyword evidence="4" id="KW-1185">Reference proteome</keyword>
<evidence type="ECO:0000256" key="1">
    <source>
        <dbReference type="ARBA" id="ARBA00008791"/>
    </source>
</evidence>
<dbReference type="Gene3D" id="3.40.50.620">
    <property type="entry name" value="HUPs"/>
    <property type="match status" value="1"/>
</dbReference>
<dbReference type="RefSeq" id="WP_087650487.1">
    <property type="nucleotide sequence ID" value="NZ_FCON02000490.1"/>
</dbReference>
<dbReference type="PANTHER" id="PTHR46268:SF6">
    <property type="entry name" value="UNIVERSAL STRESS PROTEIN UP12"/>
    <property type="match status" value="1"/>
</dbReference>
<evidence type="ECO:0000313" key="3">
    <source>
        <dbReference type="EMBL" id="SAL88737.1"/>
    </source>
</evidence>
<comment type="similarity">
    <text evidence="1">Belongs to the universal stress protein A family.</text>
</comment>
<reference evidence="3" key="1">
    <citation type="submission" date="2016-01" db="EMBL/GenBank/DDBJ databases">
        <authorList>
            <person name="Peeters C."/>
        </authorList>
    </citation>
    <scope>NUCLEOTIDE SEQUENCE [LARGE SCALE GENOMIC DNA]</scope>
    <source>
        <strain evidence="3">LMG 22940</strain>
    </source>
</reference>
<dbReference type="Pfam" id="PF00582">
    <property type="entry name" value="Usp"/>
    <property type="match status" value="1"/>
</dbReference>
<dbReference type="InterPro" id="IPR006016">
    <property type="entry name" value="UspA"/>
</dbReference>
<dbReference type="SUPFAM" id="SSF52402">
    <property type="entry name" value="Adenine nucleotide alpha hydrolases-like"/>
    <property type="match status" value="1"/>
</dbReference>
<proteinExistence type="inferred from homology"/>
<sequence length="157" mass="16768">MSQFDRILLCYDGTASGQATLRCGSALAPQMNAEAHLLAILDCCDWSGGLSVPSAVEFELDAQAATEILRDGVARLRSSGVAATGHLLVGNPLDEIARLANILKVDLIVIGHRSGSAFARWWTSDNHAVLLRRVSCGVLFEDAPAVPKEIAELSEIR</sequence>
<dbReference type="CDD" id="cd00293">
    <property type="entry name" value="USP-like"/>
    <property type="match status" value="1"/>
</dbReference>
<dbReference type="Proteomes" id="UP000054770">
    <property type="component" value="Unassembled WGS sequence"/>
</dbReference>
<organism evidence="3 4">
    <name type="scientific">Caballeronia choica</name>
    <dbReference type="NCBI Taxonomy" id="326476"/>
    <lineage>
        <taxon>Bacteria</taxon>
        <taxon>Pseudomonadati</taxon>
        <taxon>Pseudomonadota</taxon>
        <taxon>Betaproteobacteria</taxon>
        <taxon>Burkholderiales</taxon>
        <taxon>Burkholderiaceae</taxon>
        <taxon>Caballeronia</taxon>
    </lineage>
</organism>
<evidence type="ECO:0000259" key="2">
    <source>
        <dbReference type="Pfam" id="PF00582"/>
    </source>
</evidence>
<evidence type="ECO:0000313" key="4">
    <source>
        <dbReference type="Proteomes" id="UP000054770"/>
    </source>
</evidence>